<dbReference type="GO" id="GO:0015341">
    <property type="term" value="F:zinc efflux antiporter activity"/>
    <property type="evidence" value="ECO:0007669"/>
    <property type="project" value="TreeGrafter"/>
</dbReference>
<dbReference type="Gene3D" id="1.20.1510.10">
    <property type="entry name" value="Cation efflux protein transmembrane domain"/>
    <property type="match status" value="1"/>
</dbReference>
<feature type="transmembrane region" description="Helical" evidence="7">
    <location>
        <begin position="124"/>
        <end position="146"/>
    </location>
</feature>
<gene>
    <name evidence="10" type="ORF">H7348_07490</name>
    <name evidence="11" type="ORF">IAU68_02685</name>
</gene>
<dbReference type="GO" id="GO:0006882">
    <property type="term" value="P:intracellular zinc ion homeostasis"/>
    <property type="evidence" value="ECO:0007669"/>
    <property type="project" value="TreeGrafter"/>
</dbReference>
<dbReference type="Pfam" id="PF01545">
    <property type="entry name" value="Cation_efflux"/>
    <property type="match status" value="1"/>
</dbReference>
<dbReference type="AlphaFoldDB" id="A0A7H0K085"/>
<dbReference type="RefSeq" id="WP_171194179.1">
    <property type="nucleotide sequence ID" value="NZ_CP061032.1"/>
</dbReference>
<evidence type="ECO:0000259" key="9">
    <source>
        <dbReference type="Pfam" id="PF16916"/>
    </source>
</evidence>
<feature type="transmembrane region" description="Helical" evidence="7">
    <location>
        <begin position="192"/>
        <end position="209"/>
    </location>
</feature>
<dbReference type="InterPro" id="IPR050291">
    <property type="entry name" value="CDF_Transporter"/>
</dbReference>
<proteinExistence type="inferred from homology"/>
<dbReference type="GO" id="GO:0015093">
    <property type="term" value="F:ferrous iron transmembrane transporter activity"/>
    <property type="evidence" value="ECO:0007669"/>
    <property type="project" value="TreeGrafter"/>
</dbReference>
<evidence type="ECO:0000313" key="13">
    <source>
        <dbReference type="Proteomes" id="UP000642876"/>
    </source>
</evidence>
<sequence length="311" mass="33058">MNTNAPATASVAADEQKLLERFMRLSIGVAVLTILLKASAAWVTGSVGFLSDALESMINLVAAAVGLWALKLSAKPADDNHNFGHSRAEYFAAQVEGSLILLASVAIIYTAIRRLINPVDVEQVGIGLAFSIVATILNGAVGVVLIRAGKKYRSTTLDADGRHLLTDVWTTVGVIVGMALVWITGWQPLDPIVALVVGINILITGYKLLKSAMLSLLANALPDEEREVLHGYLDNYAAETGVEFTSVRTVEAGRERMVNLVMQVPGDWTVARSHDRADEVEAGIAAALGGAETFVHIEPLGHPTRTGPMTG</sequence>
<dbReference type="InterPro" id="IPR036837">
    <property type="entry name" value="Cation_efflux_CTD_sf"/>
</dbReference>
<feature type="domain" description="Cation efflux protein cytoplasmic" evidence="9">
    <location>
        <begin position="222"/>
        <end position="299"/>
    </location>
</feature>
<evidence type="ECO:0000256" key="1">
    <source>
        <dbReference type="ARBA" id="ARBA00004141"/>
    </source>
</evidence>
<dbReference type="InterPro" id="IPR002524">
    <property type="entry name" value="Cation_efflux"/>
</dbReference>
<evidence type="ECO:0000313" key="11">
    <source>
        <dbReference type="EMBL" id="QNP90701.1"/>
    </source>
</evidence>
<feature type="transmembrane region" description="Helical" evidence="7">
    <location>
        <begin position="49"/>
        <end position="70"/>
    </location>
</feature>
<keyword evidence="4 7" id="KW-0812">Transmembrane</keyword>
<keyword evidence="6 7" id="KW-0472">Membrane</keyword>
<dbReference type="Proteomes" id="UP000516235">
    <property type="component" value="Chromosome"/>
</dbReference>
<dbReference type="GO" id="GO:0015086">
    <property type="term" value="F:cadmium ion transmembrane transporter activity"/>
    <property type="evidence" value="ECO:0007669"/>
    <property type="project" value="TreeGrafter"/>
</dbReference>
<dbReference type="SUPFAM" id="SSF160240">
    <property type="entry name" value="Cation efflux protein cytoplasmic domain-like"/>
    <property type="match status" value="1"/>
</dbReference>
<evidence type="ECO:0000256" key="3">
    <source>
        <dbReference type="ARBA" id="ARBA00022448"/>
    </source>
</evidence>
<feature type="transmembrane region" description="Helical" evidence="7">
    <location>
        <begin position="25"/>
        <end position="43"/>
    </location>
</feature>
<organism evidence="11 12">
    <name type="scientific">Corynebacterium lujinxingii</name>
    <dbReference type="NCBI Taxonomy" id="2763010"/>
    <lineage>
        <taxon>Bacteria</taxon>
        <taxon>Bacillati</taxon>
        <taxon>Actinomycetota</taxon>
        <taxon>Actinomycetes</taxon>
        <taxon>Mycobacteriales</taxon>
        <taxon>Corynebacteriaceae</taxon>
        <taxon>Corynebacterium</taxon>
    </lineage>
</organism>
<evidence type="ECO:0000256" key="4">
    <source>
        <dbReference type="ARBA" id="ARBA00022692"/>
    </source>
</evidence>
<dbReference type="InterPro" id="IPR027470">
    <property type="entry name" value="Cation_efflux_CTD"/>
</dbReference>
<protein>
    <submittedName>
        <fullName evidence="11">Cation transporter</fullName>
    </submittedName>
</protein>
<feature type="transmembrane region" description="Helical" evidence="7">
    <location>
        <begin position="167"/>
        <end position="186"/>
    </location>
</feature>
<evidence type="ECO:0000256" key="7">
    <source>
        <dbReference type="SAM" id="Phobius"/>
    </source>
</evidence>
<comment type="similarity">
    <text evidence="2">Belongs to the cation diffusion facilitator (CDF) transporter (TC 2.A.4) family.</text>
</comment>
<feature type="domain" description="Cation efflux protein transmembrane" evidence="8">
    <location>
        <begin position="25"/>
        <end position="217"/>
    </location>
</feature>
<dbReference type="Pfam" id="PF16916">
    <property type="entry name" value="ZT_dimer"/>
    <property type="match status" value="1"/>
</dbReference>
<feature type="transmembrane region" description="Helical" evidence="7">
    <location>
        <begin position="91"/>
        <end position="112"/>
    </location>
</feature>
<dbReference type="Proteomes" id="UP000642876">
    <property type="component" value="Unassembled WGS sequence"/>
</dbReference>
<dbReference type="EMBL" id="JACMYE010000005">
    <property type="protein sequence ID" value="MBC3179153.1"/>
    <property type="molecule type" value="Genomic_DNA"/>
</dbReference>
<dbReference type="GO" id="GO:0005886">
    <property type="term" value="C:plasma membrane"/>
    <property type="evidence" value="ECO:0007669"/>
    <property type="project" value="TreeGrafter"/>
</dbReference>
<evidence type="ECO:0000313" key="10">
    <source>
        <dbReference type="EMBL" id="MBC3179153.1"/>
    </source>
</evidence>
<reference evidence="12 13" key="1">
    <citation type="submission" date="2020-08" db="EMBL/GenBank/DDBJ databases">
        <title>novel species in genus Corynebacterium.</title>
        <authorList>
            <person name="Zhang G."/>
        </authorList>
    </citation>
    <scope>NUCLEOTIDE SEQUENCE [LARGE SCALE GENOMIC DNA]</scope>
    <source>
        <strain evidence="11">Zg-917</strain>
        <strain evidence="12 13">zg-917</strain>
    </source>
</reference>
<dbReference type="KEGG" id="cluj:IAU68_02685"/>
<dbReference type="PANTHER" id="PTHR43840:SF15">
    <property type="entry name" value="MITOCHONDRIAL METAL TRANSPORTER 1-RELATED"/>
    <property type="match status" value="1"/>
</dbReference>
<evidence type="ECO:0000256" key="6">
    <source>
        <dbReference type="ARBA" id="ARBA00023136"/>
    </source>
</evidence>
<keyword evidence="3" id="KW-0813">Transport</keyword>
<dbReference type="InterPro" id="IPR058533">
    <property type="entry name" value="Cation_efflux_TM"/>
</dbReference>
<keyword evidence="5 7" id="KW-1133">Transmembrane helix</keyword>
<evidence type="ECO:0000313" key="12">
    <source>
        <dbReference type="Proteomes" id="UP000516235"/>
    </source>
</evidence>
<accession>A0A7H0K085</accession>
<comment type="subcellular location">
    <subcellularLocation>
        <location evidence="1">Membrane</location>
        <topology evidence="1">Multi-pass membrane protein</topology>
    </subcellularLocation>
</comment>
<dbReference type="PANTHER" id="PTHR43840">
    <property type="entry name" value="MITOCHONDRIAL METAL TRANSPORTER 1-RELATED"/>
    <property type="match status" value="1"/>
</dbReference>
<evidence type="ECO:0000256" key="2">
    <source>
        <dbReference type="ARBA" id="ARBA00008114"/>
    </source>
</evidence>
<evidence type="ECO:0000259" key="8">
    <source>
        <dbReference type="Pfam" id="PF01545"/>
    </source>
</evidence>
<dbReference type="InterPro" id="IPR027469">
    <property type="entry name" value="Cation_efflux_TMD_sf"/>
</dbReference>
<dbReference type="NCBIfam" id="TIGR01297">
    <property type="entry name" value="CDF"/>
    <property type="match status" value="1"/>
</dbReference>
<dbReference type="Gene3D" id="3.30.70.1350">
    <property type="entry name" value="Cation efflux protein, cytoplasmic domain"/>
    <property type="match status" value="1"/>
</dbReference>
<evidence type="ECO:0000256" key="5">
    <source>
        <dbReference type="ARBA" id="ARBA00022989"/>
    </source>
</evidence>
<name>A0A7H0K085_9CORY</name>
<dbReference type="EMBL" id="CP061032">
    <property type="protein sequence ID" value="QNP90701.1"/>
    <property type="molecule type" value="Genomic_DNA"/>
</dbReference>
<dbReference type="SUPFAM" id="SSF161111">
    <property type="entry name" value="Cation efflux protein transmembrane domain-like"/>
    <property type="match status" value="1"/>
</dbReference>
<keyword evidence="13" id="KW-1185">Reference proteome</keyword>